<evidence type="ECO:0000313" key="3">
    <source>
        <dbReference type="EMBL" id="KAJ5344908.1"/>
    </source>
</evidence>
<evidence type="ECO:0000313" key="4">
    <source>
        <dbReference type="Proteomes" id="UP001147695"/>
    </source>
</evidence>
<evidence type="ECO:0000256" key="2">
    <source>
        <dbReference type="SAM" id="SignalP"/>
    </source>
</evidence>
<feature type="chain" id="PRO_5040925474" evidence="2">
    <location>
        <begin position="18"/>
        <end position="211"/>
    </location>
</feature>
<feature type="compositionally biased region" description="Polar residues" evidence="1">
    <location>
        <begin position="38"/>
        <end position="48"/>
    </location>
</feature>
<dbReference type="AlphaFoldDB" id="A0A9W9QUY3"/>
<evidence type="ECO:0000256" key="1">
    <source>
        <dbReference type="SAM" id="MobiDB-lite"/>
    </source>
</evidence>
<protein>
    <submittedName>
        <fullName evidence="3">Uncharacterized protein</fullName>
    </submittedName>
</protein>
<feature type="region of interest" description="Disordered" evidence="1">
    <location>
        <begin position="38"/>
        <end position="81"/>
    </location>
</feature>
<comment type="caution">
    <text evidence="3">The sequence shown here is derived from an EMBL/GenBank/DDBJ whole genome shotgun (WGS) entry which is preliminary data.</text>
</comment>
<sequence length="211" mass="22279">MRLLTLLLGATLASAHARPQFMPDLAQLDNFIEHAEQAQNQGQANDPQSNYDSNMNGNSDGSDGNAVHSIQAPTPTPAQGHASMQTFAIHTTFNIRPSPSAVFNSPIFRAPEMLGESPSEPIQPQENSLPVNNVHGRDFMDPNSLSGGIAPIGSPADNTLQPGNNVAPAVANEPQHGNDEGNAFCFGQCFANADDAQCQPPVSSNLLDILS</sequence>
<feature type="compositionally biased region" description="Low complexity" evidence="1">
    <location>
        <begin position="49"/>
        <end position="65"/>
    </location>
</feature>
<reference evidence="3" key="1">
    <citation type="submission" date="2022-12" db="EMBL/GenBank/DDBJ databases">
        <authorList>
            <person name="Petersen C."/>
        </authorList>
    </citation>
    <scope>NUCLEOTIDE SEQUENCE</scope>
    <source>
        <strain evidence="3">IBT 35673</strain>
    </source>
</reference>
<gene>
    <name evidence="3" type="ORF">N7452_002912</name>
</gene>
<dbReference type="EMBL" id="JAPZBQ010000002">
    <property type="protein sequence ID" value="KAJ5344908.1"/>
    <property type="molecule type" value="Genomic_DNA"/>
</dbReference>
<dbReference type="Proteomes" id="UP001147695">
    <property type="component" value="Unassembled WGS sequence"/>
</dbReference>
<feature type="signal peptide" evidence="2">
    <location>
        <begin position="1"/>
        <end position="17"/>
    </location>
</feature>
<accession>A0A9W9QUY3</accession>
<proteinExistence type="predicted"/>
<name>A0A9W9QUY3_PENBR</name>
<organism evidence="3 4">
    <name type="scientific">Penicillium brevicompactum</name>
    <dbReference type="NCBI Taxonomy" id="5074"/>
    <lineage>
        <taxon>Eukaryota</taxon>
        <taxon>Fungi</taxon>
        <taxon>Dikarya</taxon>
        <taxon>Ascomycota</taxon>
        <taxon>Pezizomycotina</taxon>
        <taxon>Eurotiomycetes</taxon>
        <taxon>Eurotiomycetidae</taxon>
        <taxon>Eurotiales</taxon>
        <taxon>Aspergillaceae</taxon>
        <taxon>Penicillium</taxon>
    </lineage>
</organism>
<reference evidence="3" key="2">
    <citation type="journal article" date="2023" name="IMA Fungus">
        <title>Comparative genomic study of the Penicillium genus elucidates a diverse pangenome and 15 lateral gene transfer events.</title>
        <authorList>
            <person name="Petersen C."/>
            <person name="Sorensen T."/>
            <person name="Nielsen M.R."/>
            <person name="Sondergaard T.E."/>
            <person name="Sorensen J.L."/>
            <person name="Fitzpatrick D.A."/>
            <person name="Frisvad J.C."/>
            <person name="Nielsen K.L."/>
        </authorList>
    </citation>
    <scope>NUCLEOTIDE SEQUENCE</scope>
    <source>
        <strain evidence="3">IBT 35673</strain>
    </source>
</reference>
<keyword evidence="2" id="KW-0732">Signal</keyword>